<dbReference type="NCBIfam" id="TIGR02937">
    <property type="entry name" value="sigma70-ECF"/>
    <property type="match status" value="1"/>
</dbReference>
<protein>
    <submittedName>
        <fullName evidence="8">Sigma-70 family RNA polymerase sigma factor</fullName>
    </submittedName>
</protein>
<dbReference type="InterPro" id="IPR013325">
    <property type="entry name" value="RNA_pol_sigma_r2"/>
</dbReference>
<dbReference type="InterPro" id="IPR036388">
    <property type="entry name" value="WH-like_DNA-bd_sf"/>
</dbReference>
<dbReference type="RefSeq" id="WP_151621685.1">
    <property type="nucleotide sequence ID" value="NZ_WBXO01000013.1"/>
</dbReference>
<evidence type="ECO:0000256" key="3">
    <source>
        <dbReference type="ARBA" id="ARBA00023125"/>
    </source>
</evidence>
<dbReference type="Pfam" id="PF04542">
    <property type="entry name" value="Sigma70_r2"/>
    <property type="match status" value="1"/>
</dbReference>
<dbReference type="InterPro" id="IPR000943">
    <property type="entry name" value="RNA_pol_sigma70"/>
</dbReference>
<sequence length="239" mass="27631">MQATIAPEKKKQPDLDEAVEKYWRENNEEHLAQVVYAARNLIYHFAKLYGPEKVSEDLIQSGYEGLIKAMKRFDPMRGVKFSTYASHYIMGEIRHYIRKEASYCRPVWIAELQQRIDKVIEESVKTTGVAPTHREIAEQLNVREEGVVQALRAGWVSLDQIDTSQIRSMRYENFRLPIEDKIVLEDAVERLTDLQRRVIALLYYGDMTQTEAAQVLGISQRKVSRLLQQSLGSLSKVLT</sequence>
<keyword evidence="4" id="KW-0804">Transcription</keyword>
<keyword evidence="9" id="KW-1185">Reference proteome</keyword>
<reference evidence="8 9" key="1">
    <citation type="submission" date="2019-10" db="EMBL/GenBank/DDBJ databases">
        <title>Whole-genome sequence of the extremophile Heliorestis acidaminivorans DSM 24790.</title>
        <authorList>
            <person name="Kyndt J.A."/>
            <person name="Meyer T.E."/>
        </authorList>
    </citation>
    <scope>NUCLEOTIDE SEQUENCE [LARGE SCALE GENOMIC DNA]</scope>
    <source>
        <strain evidence="8 9">DSM 24790</strain>
    </source>
</reference>
<dbReference type="Pfam" id="PF04545">
    <property type="entry name" value="Sigma70_r4"/>
    <property type="match status" value="1"/>
</dbReference>
<feature type="domain" description="RNA polymerase sigma-70 region 2" evidence="6">
    <location>
        <begin position="39"/>
        <end position="101"/>
    </location>
</feature>
<proteinExistence type="predicted"/>
<dbReference type="Gene3D" id="1.20.120.1810">
    <property type="match status" value="1"/>
</dbReference>
<evidence type="ECO:0000313" key="9">
    <source>
        <dbReference type="Proteomes" id="UP000468766"/>
    </source>
</evidence>
<dbReference type="Proteomes" id="UP000468766">
    <property type="component" value="Unassembled WGS sequence"/>
</dbReference>
<gene>
    <name evidence="8" type="ORF">F9B85_13160</name>
</gene>
<feature type="domain" description="LexA repressor DNA-binding" evidence="5">
    <location>
        <begin position="111"/>
        <end position="148"/>
    </location>
</feature>
<dbReference type="GO" id="GO:0016987">
    <property type="term" value="F:sigma factor activity"/>
    <property type="evidence" value="ECO:0007669"/>
    <property type="project" value="UniProtKB-KW"/>
</dbReference>
<dbReference type="InterPro" id="IPR014284">
    <property type="entry name" value="RNA_pol_sigma-70_dom"/>
</dbReference>
<evidence type="ECO:0000259" key="6">
    <source>
        <dbReference type="Pfam" id="PF04542"/>
    </source>
</evidence>
<comment type="caution">
    <text evidence="8">The sequence shown here is derived from an EMBL/GenBank/DDBJ whole genome shotgun (WGS) entry which is preliminary data.</text>
</comment>
<dbReference type="InterPro" id="IPR006199">
    <property type="entry name" value="LexA_DNA-bd_dom"/>
</dbReference>
<dbReference type="GO" id="GO:0003677">
    <property type="term" value="F:DNA binding"/>
    <property type="evidence" value="ECO:0007669"/>
    <property type="project" value="UniProtKB-KW"/>
</dbReference>
<evidence type="ECO:0000256" key="2">
    <source>
        <dbReference type="ARBA" id="ARBA00023082"/>
    </source>
</evidence>
<evidence type="ECO:0000313" key="8">
    <source>
        <dbReference type="EMBL" id="KAB2951311.1"/>
    </source>
</evidence>
<dbReference type="OrthoDB" id="2111981at2"/>
<dbReference type="CDD" id="cd06171">
    <property type="entry name" value="Sigma70_r4"/>
    <property type="match status" value="1"/>
</dbReference>
<dbReference type="PRINTS" id="PR00046">
    <property type="entry name" value="SIGMA70FCT"/>
</dbReference>
<dbReference type="Gene3D" id="1.10.10.10">
    <property type="entry name" value="Winged helix-like DNA-binding domain superfamily/Winged helix DNA-binding domain"/>
    <property type="match status" value="2"/>
</dbReference>
<dbReference type="PANTHER" id="PTHR30385">
    <property type="entry name" value="SIGMA FACTOR F FLAGELLAR"/>
    <property type="match status" value="1"/>
</dbReference>
<dbReference type="SUPFAM" id="SSF88946">
    <property type="entry name" value="Sigma2 domain of RNA polymerase sigma factors"/>
    <property type="match status" value="1"/>
</dbReference>
<dbReference type="InterPro" id="IPR007627">
    <property type="entry name" value="RNA_pol_sigma70_r2"/>
</dbReference>
<evidence type="ECO:0000259" key="5">
    <source>
        <dbReference type="Pfam" id="PF01726"/>
    </source>
</evidence>
<evidence type="ECO:0000259" key="7">
    <source>
        <dbReference type="Pfam" id="PF04545"/>
    </source>
</evidence>
<dbReference type="EMBL" id="WBXO01000013">
    <property type="protein sequence ID" value="KAB2951311.1"/>
    <property type="molecule type" value="Genomic_DNA"/>
</dbReference>
<dbReference type="AlphaFoldDB" id="A0A6I0EPW6"/>
<dbReference type="GO" id="GO:0006352">
    <property type="term" value="P:DNA-templated transcription initiation"/>
    <property type="evidence" value="ECO:0007669"/>
    <property type="project" value="InterPro"/>
</dbReference>
<organism evidence="8 9">
    <name type="scientific">Heliorestis acidaminivorans</name>
    <dbReference type="NCBI Taxonomy" id="553427"/>
    <lineage>
        <taxon>Bacteria</taxon>
        <taxon>Bacillati</taxon>
        <taxon>Bacillota</taxon>
        <taxon>Clostridia</taxon>
        <taxon>Eubacteriales</taxon>
        <taxon>Heliobacteriaceae</taxon>
        <taxon>Heliorestis</taxon>
    </lineage>
</organism>
<keyword evidence="3" id="KW-0238">DNA-binding</keyword>
<dbReference type="PANTHER" id="PTHR30385:SF4">
    <property type="entry name" value="RNA POLYMERASE SIGMA-E FACTOR"/>
    <property type="match status" value="1"/>
</dbReference>
<accession>A0A6I0EPW6</accession>
<dbReference type="InterPro" id="IPR013324">
    <property type="entry name" value="RNA_pol_sigma_r3/r4-like"/>
</dbReference>
<dbReference type="SUPFAM" id="SSF88659">
    <property type="entry name" value="Sigma3 and sigma4 domains of RNA polymerase sigma factors"/>
    <property type="match status" value="2"/>
</dbReference>
<keyword evidence="2" id="KW-0731">Sigma factor</keyword>
<dbReference type="Pfam" id="PF01726">
    <property type="entry name" value="LexA_DNA_bind"/>
    <property type="match status" value="1"/>
</dbReference>
<evidence type="ECO:0000256" key="1">
    <source>
        <dbReference type="ARBA" id="ARBA00023015"/>
    </source>
</evidence>
<dbReference type="GO" id="GO:0004252">
    <property type="term" value="F:serine-type endopeptidase activity"/>
    <property type="evidence" value="ECO:0007669"/>
    <property type="project" value="InterPro"/>
</dbReference>
<feature type="domain" description="RNA polymerase sigma-70 region 4" evidence="7">
    <location>
        <begin position="188"/>
        <end position="234"/>
    </location>
</feature>
<dbReference type="InterPro" id="IPR007630">
    <property type="entry name" value="RNA_pol_sigma70_r4"/>
</dbReference>
<keyword evidence="1" id="KW-0805">Transcription regulation</keyword>
<name>A0A6I0EPW6_9FIRM</name>
<evidence type="ECO:0000256" key="4">
    <source>
        <dbReference type="ARBA" id="ARBA00023163"/>
    </source>
</evidence>
<dbReference type="GO" id="GO:0006508">
    <property type="term" value="P:proteolysis"/>
    <property type="evidence" value="ECO:0007669"/>
    <property type="project" value="InterPro"/>
</dbReference>